<feature type="signal peptide" evidence="2">
    <location>
        <begin position="1"/>
        <end position="19"/>
    </location>
</feature>
<dbReference type="Proteomes" id="UP000216101">
    <property type="component" value="Unassembled WGS sequence"/>
</dbReference>
<feature type="chain" id="PRO_5012582773" evidence="2">
    <location>
        <begin position="20"/>
        <end position="367"/>
    </location>
</feature>
<dbReference type="InterPro" id="IPR058625">
    <property type="entry name" value="MdtA-like_BSH"/>
</dbReference>
<protein>
    <submittedName>
        <fullName evidence="4">Efflux transporter periplasmic adaptor subunit</fullName>
    </submittedName>
</protein>
<dbReference type="GO" id="GO:0015562">
    <property type="term" value="F:efflux transmembrane transporter activity"/>
    <property type="evidence" value="ECO:0007669"/>
    <property type="project" value="TreeGrafter"/>
</dbReference>
<dbReference type="AlphaFoldDB" id="A0A266Q8B6"/>
<dbReference type="InterPro" id="IPR006143">
    <property type="entry name" value="RND_pump_MFP"/>
</dbReference>
<name>A0A266Q8B6_9GAMM</name>
<organism evidence="4 5">
    <name type="scientific">Cellvibrio mixtus</name>
    <dbReference type="NCBI Taxonomy" id="39650"/>
    <lineage>
        <taxon>Bacteria</taxon>
        <taxon>Pseudomonadati</taxon>
        <taxon>Pseudomonadota</taxon>
        <taxon>Gammaproteobacteria</taxon>
        <taxon>Cellvibrionales</taxon>
        <taxon>Cellvibrionaceae</taxon>
        <taxon>Cellvibrio</taxon>
    </lineage>
</organism>
<dbReference type="PANTHER" id="PTHR30469">
    <property type="entry name" value="MULTIDRUG RESISTANCE PROTEIN MDTA"/>
    <property type="match status" value="1"/>
</dbReference>
<dbReference type="PROSITE" id="PS51257">
    <property type="entry name" value="PROKAR_LIPOPROTEIN"/>
    <property type="match status" value="1"/>
</dbReference>
<dbReference type="GO" id="GO:1990281">
    <property type="term" value="C:efflux pump complex"/>
    <property type="evidence" value="ECO:0007669"/>
    <property type="project" value="TreeGrafter"/>
</dbReference>
<gene>
    <name evidence="4" type="ORF">CBP51_03635</name>
</gene>
<comment type="caution">
    <text evidence="4">The sequence shown here is derived from an EMBL/GenBank/DDBJ whole genome shotgun (WGS) entry which is preliminary data.</text>
</comment>
<dbReference type="Gene3D" id="2.40.50.100">
    <property type="match status" value="1"/>
</dbReference>
<evidence type="ECO:0000256" key="1">
    <source>
        <dbReference type="ARBA" id="ARBA00009477"/>
    </source>
</evidence>
<dbReference type="SUPFAM" id="SSF111369">
    <property type="entry name" value="HlyD-like secretion proteins"/>
    <property type="match status" value="1"/>
</dbReference>
<dbReference type="PANTHER" id="PTHR30469:SF18">
    <property type="entry name" value="RESISTANCE-NODULATION-CELL DIVISION (RND) EFFLUX MEMBRANE FUSION PROTEIN-RELATED"/>
    <property type="match status" value="1"/>
</dbReference>
<feature type="domain" description="Multidrug resistance protein MdtA-like barrel-sandwich hybrid" evidence="3">
    <location>
        <begin position="62"/>
        <end position="195"/>
    </location>
</feature>
<dbReference type="EMBL" id="NHNI01000001">
    <property type="protein sequence ID" value="OZY86134.1"/>
    <property type="molecule type" value="Genomic_DNA"/>
</dbReference>
<comment type="similarity">
    <text evidence="1">Belongs to the membrane fusion protein (MFP) (TC 8.A.1) family.</text>
</comment>
<reference evidence="5" key="1">
    <citation type="submission" date="2017-05" db="EMBL/GenBank/DDBJ databases">
        <authorList>
            <person name="Barney B.M."/>
        </authorList>
    </citation>
    <scope>NUCLEOTIDE SEQUENCE [LARGE SCALE GENOMIC DNA]</scope>
    <source>
        <strain evidence="5">PSBB022</strain>
    </source>
</reference>
<evidence type="ECO:0000256" key="2">
    <source>
        <dbReference type="SAM" id="SignalP"/>
    </source>
</evidence>
<evidence type="ECO:0000313" key="5">
    <source>
        <dbReference type="Proteomes" id="UP000216101"/>
    </source>
</evidence>
<dbReference type="RefSeq" id="WP_094983886.1">
    <property type="nucleotide sequence ID" value="NZ_NHNI01000001.1"/>
</dbReference>
<keyword evidence="5" id="KW-1185">Reference proteome</keyword>
<dbReference type="Gene3D" id="1.10.287.470">
    <property type="entry name" value="Helix hairpin bin"/>
    <property type="match status" value="1"/>
</dbReference>
<evidence type="ECO:0000259" key="3">
    <source>
        <dbReference type="Pfam" id="PF25917"/>
    </source>
</evidence>
<sequence>MRRLIVLSAVVLAYPFLLAGCNEQPPSDPRVDAPLVRVVEVQEASSVSRSFSGVVAARVQSDLGFRVSGKILERLVDTGQVVKKGQPLLRIDPVDLKLAAAAQQEAVTAARALAKQAADDEVRYRNLRGTGAISLSAYDQAKAAADTANANLSAAIAQAKVSLNATQYTELAADADGLVMETLVEPGQVVAAGQVVVRLAHAGPREAIVQLPETLRPAIGSHGQATLFGQKNIAIPARLRQLSDTTDPVTRTLEARYVLEGDMAQAPLGSTVTIKIADEQLSASNSARVPIGALYDAGKGPGVWVINANKVSWRPVVILRLNDEGAFITSDLKHQDRIVALGAHLLREGMQVRVANSVAHVAEGAAL</sequence>
<dbReference type="Gene3D" id="2.40.420.20">
    <property type="match status" value="1"/>
</dbReference>
<proteinExistence type="inferred from homology"/>
<evidence type="ECO:0000313" key="4">
    <source>
        <dbReference type="EMBL" id="OZY86134.1"/>
    </source>
</evidence>
<dbReference type="Gene3D" id="2.40.30.170">
    <property type="match status" value="1"/>
</dbReference>
<accession>A0A266Q8B6</accession>
<keyword evidence="2" id="KW-0732">Signal</keyword>
<dbReference type="Pfam" id="PF25917">
    <property type="entry name" value="BSH_RND"/>
    <property type="match status" value="1"/>
</dbReference>
<dbReference type="NCBIfam" id="TIGR01730">
    <property type="entry name" value="RND_mfp"/>
    <property type="match status" value="1"/>
</dbReference>